<gene>
    <name evidence="1" type="ORF">WMSIL1_LOCUS3008</name>
    <name evidence="2" type="ORF">WMSIL1_LOCUS3012</name>
    <name evidence="3" type="ORF">WMSIL1_LOCUS7473</name>
</gene>
<dbReference type="EMBL" id="CABIJS010000088">
    <property type="protein sequence ID" value="VUZ42281.1"/>
    <property type="molecule type" value="Genomic_DNA"/>
</dbReference>
<reference evidence="1 4" key="1">
    <citation type="submission" date="2019-07" db="EMBL/GenBank/DDBJ databases">
        <authorList>
            <person name="Jastrzebski P J."/>
            <person name="Paukszto L."/>
            <person name="Jastrzebski P J."/>
        </authorList>
    </citation>
    <scope>NUCLEOTIDE SEQUENCE [LARGE SCALE GENOMIC DNA]</scope>
    <source>
        <strain evidence="1 4">WMS-il1</strain>
    </source>
</reference>
<dbReference type="AlphaFoldDB" id="A0A564Y4X3"/>
<dbReference type="EMBL" id="CABIJS010000263">
    <property type="protein sequence ID" value="VUZ48055.1"/>
    <property type="molecule type" value="Genomic_DNA"/>
</dbReference>
<sequence>MKPHKAPVIATQEGGVGRGEDTRLSFIGSYTCLSSPPPLVSLTLLDPHLGLFIKLLYAQLLCSTPRISFAVATCQSLVVTPTQMLGQLPKAIREFWRLQVISGD</sequence>
<organism evidence="1 4">
    <name type="scientific">Hymenolepis diminuta</name>
    <name type="common">Rat tapeworm</name>
    <dbReference type="NCBI Taxonomy" id="6216"/>
    <lineage>
        <taxon>Eukaryota</taxon>
        <taxon>Metazoa</taxon>
        <taxon>Spiralia</taxon>
        <taxon>Lophotrochozoa</taxon>
        <taxon>Platyhelminthes</taxon>
        <taxon>Cestoda</taxon>
        <taxon>Eucestoda</taxon>
        <taxon>Cyclophyllidea</taxon>
        <taxon>Hymenolepididae</taxon>
        <taxon>Hymenolepis</taxon>
    </lineage>
</organism>
<accession>A0A564Y4X3</accession>
<dbReference type="EMBL" id="CABIJS010000088">
    <property type="protein sequence ID" value="VUZ42280.1"/>
    <property type="molecule type" value="Genomic_DNA"/>
</dbReference>
<proteinExistence type="predicted"/>
<keyword evidence="4" id="KW-1185">Reference proteome</keyword>
<name>A0A564Y4X3_HYMDI</name>
<evidence type="ECO:0000313" key="1">
    <source>
        <dbReference type="EMBL" id="VUZ42280.1"/>
    </source>
</evidence>
<evidence type="ECO:0000313" key="4">
    <source>
        <dbReference type="Proteomes" id="UP000321570"/>
    </source>
</evidence>
<protein>
    <submittedName>
        <fullName evidence="1">Uncharacterized protein</fullName>
    </submittedName>
</protein>
<evidence type="ECO:0000313" key="3">
    <source>
        <dbReference type="EMBL" id="VUZ48055.1"/>
    </source>
</evidence>
<evidence type="ECO:0000313" key="2">
    <source>
        <dbReference type="EMBL" id="VUZ42281.1"/>
    </source>
</evidence>
<dbReference type="Proteomes" id="UP000321570">
    <property type="component" value="Unassembled WGS sequence"/>
</dbReference>